<organism evidence="2 3">
    <name type="scientific">Diversispora epigaea</name>
    <dbReference type="NCBI Taxonomy" id="1348612"/>
    <lineage>
        <taxon>Eukaryota</taxon>
        <taxon>Fungi</taxon>
        <taxon>Fungi incertae sedis</taxon>
        <taxon>Mucoromycota</taxon>
        <taxon>Glomeromycotina</taxon>
        <taxon>Glomeromycetes</taxon>
        <taxon>Diversisporales</taxon>
        <taxon>Diversisporaceae</taxon>
        <taxon>Diversispora</taxon>
    </lineage>
</organism>
<keyword evidence="1" id="KW-0732">Signal</keyword>
<accession>A0A397IWM5</accession>
<dbReference type="AlphaFoldDB" id="A0A397IWM5"/>
<evidence type="ECO:0000256" key="1">
    <source>
        <dbReference type="SAM" id="SignalP"/>
    </source>
</evidence>
<reference evidence="2 3" key="1">
    <citation type="submission" date="2018-08" db="EMBL/GenBank/DDBJ databases">
        <title>Genome and evolution of the arbuscular mycorrhizal fungus Diversispora epigaea (formerly Glomus versiforme) and its bacterial endosymbionts.</title>
        <authorList>
            <person name="Sun X."/>
            <person name="Fei Z."/>
            <person name="Harrison M."/>
        </authorList>
    </citation>
    <scope>NUCLEOTIDE SEQUENCE [LARGE SCALE GENOMIC DNA]</scope>
    <source>
        <strain evidence="2 3">IT104</strain>
    </source>
</reference>
<protein>
    <submittedName>
        <fullName evidence="2">Uncharacterized protein</fullName>
    </submittedName>
</protein>
<gene>
    <name evidence="2" type="ORF">Glove_151g8</name>
</gene>
<dbReference type="EMBL" id="PQFF01000142">
    <property type="protein sequence ID" value="RHZ79102.1"/>
    <property type="molecule type" value="Genomic_DNA"/>
</dbReference>
<sequence length="308" mass="34931">MLFRFFLISTLLLVGIKTVAIGAPVTETIESIKAIEIPQMGSSNLILNRRFINGLPGIPQCSNSDFPNLMFSKCLTSKAIEAICAGSDPRYTDTFEIPYLDDTLCMDFRTDDYGLPPFSEFSLCVKEKNIGNFNGEHQGRNGVMCKSFDINLVSEQETVLISVYDSNQNPLVVNNIEVHTENQDSQLTRYTDTFEIPYLDDTLCMDFRTDDYGLPPFSEFSLCVKEKNIGNFNGEHQGRNGVMCKSFDINLVSEQETVLISVYDSNQNPLVVNNIEVHTENQDRSMSDTSFYSIIINRVRRRRMRPVN</sequence>
<name>A0A397IWM5_9GLOM</name>
<feature type="signal peptide" evidence="1">
    <location>
        <begin position="1"/>
        <end position="22"/>
    </location>
</feature>
<comment type="caution">
    <text evidence="2">The sequence shown here is derived from an EMBL/GenBank/DDBJ whole genome shotgun (WGS) entry which is preliminary data.</text>
</comment>
<proteinExistence type="predicted"/>
<feature type="chain" id="PRO_5017358976" evidence="1">
    <location>
        <begin position="23"/>
        <end position="308"/>
    </location>
</feature>
<dbReference type="Proteomes" id="UP000266861">
    <property type="component" value="Unassembled WGS sequence"/>
</dbReference>
<evidence type="ECO:0000313" key="3">
    <source>
        <dbReference type="Proteomes" id="UP000266861"/>
    </source>
</evidence>
<keyword evidence="3" id="KW-1185">Reference proteome</keyword>
<evidence type="ECO:0000313" key="2">
    <source>
        <dbReference type="EMBL" id="RHZ79102.1"/>
    </source>
</evidence>